<dbReference type="Proteomes" id="UP000236319">
    <property type="component" value="Unassembled WGS sequence"/>
</dbReference>
<comment type="caution">
    <text evidence="6">The sequence shown here is derived from an EMBL/GenBank/DDBJ whole genome shotgun (WGS) entry which is preliminary data.</text>
</comment>
<dbReference type="PANTHER" id="PTHR45748">
    <property type="entry name" value="1-PHOSPHATIDYLINOSITOL 3-PHOSPHATE 5-KINASE-RELATED"/>
    <property type="match status" value="1"/>
</dbReference>
<organism evidence="6 7">
    <name type="scientific">Babesia ovata</name>
    <dbReference type="NCBI Taxonomy" id="189622"/>
    <lineage>
        <taxon>Eukaryota</taxon>
        <taxon>Sar</taxon>
        <taxon>Alveolata</taxon>
        <taxon>Apicomplexa</taxon>
        <taxon>Aconoidasida</taxon>
        <taxon>Piroplasmida</taxon>
        <taxon>Babesiidae</taxon>
        <taxon>Babesia</taxon>
    </lineage>
</organism>
<accession>A0A2H6KDJ3</accession>
<dbReference type="CDD" id="cd17300">
    <property type="entry name" value="PIPKc_PIKfyve"/>
    <property type="match status" value="1"/>
</dbReference>
<dbReference type="InterPro" id="IPR027483">
    <property type="entry name" value="PInositol-4-P-4/5-kinase_C_sf"/>
</dbReference>
<dbReference type="OrthoDB" id="660555at2759"/>
<protein>
    <submittedName>
        <fullName evidence="6">Phosphatidylinositol-4-phosphate 5-kinase family protein</fullName>
    </submittedName>
</protein>
<dbReference type="InterPro" id="IPR044769">
    <property type="entry name" value="PIKfyve_PIPKc"/>
</dbReference>
<keyword evidence="3" id="KW-0808">Transferase</keyword>
<evidence type="ECO:0000259" key="5">
    <source>
        <dbReference type="PROSITE" id="PS51455"/>
    </source>
</evidence>
<feature type="region of interest" description="Disordered" evidence="4">
    <location>
        <begin position="1160"/>
        <end position="1190"/>
    </location>
</feature>
<dbReference type="GO" id="GO:0005524">
    <property type="term" value="F:ATP binding"/>
    <property type="evidence" value="ECO:0007669"/>
    <property type="project" value="UniProtKB-UniRule"/>
</dbReference>
<keyword evidence="2 3" id="KW-0067">ATP-binding</keyword>
<feature type="domain" description="PIPK" evidence="5">
    <location>
        <begin position="1585"/>
        <end position="1926"/>
    </location>
</feature>
<dbReference type="InterPro" id="IPR002498">
    <property type="entry name" value="PInositol-4-P-4/5-kinase_core"/>
</dbReference>
<keyword evidence="7" id="KW-1185">Reference proteome</keyword>
<dbReference type="VEuPathDB" id="PiroplasmaDB:BOVATA_025500"/>
<proteinExistence type="predicted"/>
<dbReference type="RefSeq" id="XP_028867300.1">
    <property type="nucleotide sequence ID" value="XM_029011467.1"/>
</dbReference>
<dbReference type="Gene3D" id="3.30.800.10">
    <property type="entry name" value="Phosphatidylinositol Phosphate Kinase II Beta"/>
    <property type="match status" value="1"/>
</dbReference>
<dbReference type="SUPFAM" id="SSF56104">
    <property type="entry name" value="SAICAR synthase-like"/>
    <property type="match status" value="1"/>
</dbReference>
<feature type="region of interest" description="Disordered" evidence="4">
    <location>
        <begin position="62"/>
        <end position="84"/>
    </location>
</feature>
<dbReference type="EMBL" id="BDSA01000002">
    <property type="protein sequence ID" value="GBE61057.1"/>
    <property type="molecule type" value="Genomic_DNA"/>
</dbReference>
<evidence type="ECO:0000256" key="1">
    <source>
        <dbReference type="ARBA" id="ARBA00022741"/>
    </source>
</evidence>
<dbReference type="GeneID" id="39874827"/>
<dbReference type="GO" id="GO:0046488">
    <property type="term" value="P:phosphatidylinositol metabolic process"/>
    <property type="evidence" value="ECO:0007669"/>
    <property type="project" value="UniProtKB-UniRule"/>
</dbReference>
<feature type="compositionally biased region" description="Low complexity" evidence="4">
    <location>
        <begin position="1175"/>
        <end position="1189"/>
    </location>
</feature>
<dbReference type="Pfam" id="PF01504">
    <property type="entry name" value="PIP5K"/>
    <property type="match status" value="2"/>
</dbReference>
<evidence type="ECO:0000256" key="3">
    <source>
        <dbReference type="PROSITE-ProRule" id="PRU00781"/>
    </source>
</evidence>
<dbReference type="InterPro" id="IPR027409">
    <property type="entry name" value="GroEL-like_apical_dom_sf"/>
</dbReference>
<dbReference type="GO" id="GO:0000285">
    <property type="term" value="F:1-phosphatidylinositol-3-phosphate 5-kinase activity"/>
    <property type="evidence" value="ECO:0007669"/>
    <property type="project" value="InterPro"/>
</dbReference>
<feature type="compositionally biased region" description="Polar residues" evidence="4">
    <location>
        <begin position="1100"/>
        <end position="1115"/>
    </location>
</feature>
<gene>
    <name evidence="6" type="ORF">BOVATA_025500</name>
</gene>
<keyword evidence="3 6" id="KW-0418">Kinase</keyword>
<keyword evidence="1 3" id="KW-0547">Nucleotide-binding</keyword>
<feature type="region of interest" description="Disordered" evidence="4">
    <location>
        <begin position="1056"/>
        <end position="1144"/>
    </location>
</feature>
<evidence type="ECO:0000256" key="2">
    <source>
        <dbReference type="ARBA" id="ARBA00022840"/>
    </source>
</evidence>
<evidence type="ECO:0000313" key="6">
    <source>
        <dbReference type="EMBL" id="GBE61057.1"/>
    </source>
</evidence>
<evidence type="ECO:0000256" key="4">
    <source>
        <dbReference type="SAM" id="MobiDB-lite"/>
    </source>
</evidence>
<dbReference type="InterPro" id="IPR027484">
    <property type="entry name" value="PInositol-4-P-5-kinase_N"/>
</dbReference>
<dbReference type="SMART" id="SM00330">
    <property type="entry name" value="PIPKc"/>
    <property type="match status" value="1"/>
</dbReference>
<name>A0A2H6KDJ3_9APIC</name>
<dbReference type="Gene3D" id="3.30.810.10">
    <property type="entry name" value="2-Layer Sandwich"/>
    <property type="match status" value="1"/>
</dbReference>
<reference evidence="6 7" key="1">
    <citation type="journal article" date="2017" name="BMC Genomics">
        <title>Whole-genome assembly of Babesia ovata and comparative genomics between closely related pathogens.</title>
        <authorList>
            <person name="Yamagishi J."/>
            <person name="Asada M."/>
            <person name="Hakimi H."/>
            <person name="Tanaka T.Q."/>
            <person name="Sugimoto C."/>
            <person name="Kawazu S."/>
        </authorList>
    </citation>
    <scope>NUCLEOTIDE SEQUENCE [LARGE SCALE GENOMIC DNA]</scope>
    <source>
        <strain evidence="6 7">Miyake</strain>
    </source>
</reference>
<dbReference type="SUPFAM" id="SSF52029">
    <property type="entry name" value="GroEL apical domain-like"/>
    <property type="match status" value="1"/>
</dbReference>
<sequence>MSDSLKYSSYVSAFEDAFCMQLRRCRRRIYPSCQRNAVKVHSAGCTDTRHVKVLKCENKRSRKPLAPRNDSEEHESDAPEPDTSWHSEVFGDGCAYWHPELLQLVEKYIKHNLRHDNGGLHLRRAYLDHLSSLLLRCVFRAKLQHVHRDIDEVVKVLRVPPTLHTALDLEGRHGGHLAHPRMSRNLDGCEILLVKSLLSRTVTDLSSEYSDISDFGGVLGCIDVQVERLCSAGVKLLLCSKNICADISQKFHLRGICCVSNVDYEVLSQLALALERPSVDSLDKCFDIPNYMGHIDSFHFVQKGGESVAAISVNANFHGCTILYSTSRLSRANSIRLKELLRTALFRLQGVFEELMFVKDLGGSLDVGNATSFHLESARGVLSRRSSISIGPDARLQDYKSTSLVPSPCSAISGVDPDPSPRPTLLGAVVNSRRQTISGCSKRFRGIVRGSHDNGIFKPIKGTANNGRQVHLHFSDWLSQHLLGVPAVPPAIADNQADPCSDLKERSVLHCFEYFTKFSDICGDVTRRTVPVGRYTAGSFVSDFVLAYGRHLRRDNCLSSAGCSEQLSRHVMHLETSNFAAPVQHKRLRVLVDNRDTGLRPAENGSAFFIHMHCRSCGKAEILPVNDLTFGRFVHLLLYNRCYTSKCGHNLFGGHDFSLRAERFTLYMQVEDITNYQIGAWFDSKLLNCGLGFMPLSSAGMSHYNRRLLQVSNKLLKVFENFSDVDVDTNSASPDAVCVEIWPNPACACPPTFNWEPYDEQEMDMLYLKDRSSMFGIALRSLFKMVMACVSSRFAACVSTIRLEDVLPCRCELGGNFSSRTLDSRNQWSSEFGMKSVSQLLQLFEERNAFGLYLHPLLLDGVGATFGSASCFGFCGSCQKAKFSSVADIEILNWIYIFTSVVRCLGVKVHNLSDALRQSLAPQTSSPADPSTAVTSSRAKIRNTYIVQNRVLNKTIVVLDDCLQSIRSIYEQCVSHLLFAQFWCPLDPLQILMTVRSFFVALTSLCRSIVRLISIVPGSALLKAMRFIDTGTIVIAQRSMDDDKYAKPDLSHGFTVGQRMKSAGNTSGRDRHRSSLTHNMGDKVNDDVSVPYADDHTEVNGGSSTGEVSKGQNVVSGYDASRMDGSVSVSRVEDSSGQHRNTNDGLYTVWGAKITLQPLPRLSEAQQTRDTDDPSAYASSRSSSSTSSTVADGDYTLPQFIHHALNTSIAAGLAGQSEEWLESPSSLWHMLSRMRIGCPKRLSSVISLSYGIVHNLRRDICNVISTALMSPEYLEQCSSHFQGPVSGNLCSMGKCLLNYCKNQNYSIMANISCGPHRDDIFGFSVSSAGFSSSSVNADRRHGGLVMDSLIFRYLKRYSHLSSLLVNSENFILRSQEMENSGTLSVRRWDDLHSSLPSSPWCSMAESVSELDSVNLLCFWKSLRVLGDDPLLHLSKDGATFFCPITRPCYGTPVICCNHRLSQYQWSKHEKEFTMTPVMDHLIKLLKGNVASKRDAIRTVVDWTCRQLEATCYLRARTHAMVAYVELQVDFICNREFVRMQGTEDSELPFAAFSVECYAPGGYTPCSPFFQETPRAFLSPGHQYFTLSSFNSGDSDYVGVIRGTSLTEPVLPIPAAKPDGAFQRHRLPASSEISKCASVTLTSAHTSCDVTIHYPEAFHSLRHLSCGDDTSFARSLCRSSRLQSSGGKSGAPLFVSHDGKFILKLLNKYEFQLFVDSGVRFFEHLLSGGTLLSVPLGLFSIRYRSSGNTVRCLVMQNVDHVLLSHKLTFDLKGISFKRCVHLNPNNHSSTTLTSSGRPTLLYDNTSEENAEAPNQVVLLDQNFKDFTNGCPIRLEEASLLRILDFMQRDLTFLSQLDVVDYSLLLRLCPSEGVVVLGIIDYLRPYTWDKQIETIGKKLANIAIGQEPTIVSPVEYRSRFMRFFSRIFWLSPEVEQSDPTPVRVPKPVRQATPVCKCSVCCALKSLYTTPYVMSLPHFMQGTSPLAKRYLRNLIATSTPCKSPTAAASELAQLLRSIYGDAVLDIRYSSV</sequence>
<evidence type="ECO:0000313" key="7">
    <source>
        <dbReference type="Proteomes" id="UP000236319"/>
    </source>
</evidence>
<dbReference type="Gene3D" id="3.50.7.10">
    <property type="entry name" value="GroEL"/>
    <property type="match status" value="1"/>
</dbReference>
<dbReference type="PROSITE" id="PS51455">
    <property type="entry name" value="PIPK"/>
    <property type="match status" value="1"/>
</dbReference>